<dbReference type="PANTHER" id="PTHR43045:SF1">
    <property type="entry name" value="SHIKIMATE TRANSPORTER"/>
    <property type="match status" value="1"/>
</dbReference>
<dbReference type="PROSITE" id="PS00217">
    <property type="entry name" value="SUGAR_TRANSPORT_2"/>
    <property type="match status" value="1"/>
</dbReference>
<dbReference type="InterPro" id="IPR020846">
    <property type="entry name" value="MFS_dom"/>
</dbReference>
<feature type="transmembrane region" description="Helical" evidence="7">
    <location>
        <begin position="368"/>
        <end position="392"/>
    </location>
</feature>
<evidence type="ECO:0000256" key="1">
    <source>
        <dbReference type="ARBA" id="ARBA00004651"/>
    </source>
</evidence>
<sequence length="453" mass="48117">MILKTTQKVSPRRAAAAGFFGGAIEFYDFFIYGTASAVVLNVLFFSGLSPAIGTLAAFATLAVGYVVRPLGAIVFGHIGDRYGRRTALMGTLMTMGAATVLIGVLPTTAILGDWAAVLLVLLRLIQGLGLGGEMGNAATLTMESSPRKRRGFYSSFTYAGGFVGMVLATGAFALVSMLPEEAFMSWGWRMPFLASGVLLVITYLVRRHIPEPPVAERARAEGNTERFPVLQVARQHKKDVLLATIIAAAPNTVYYIVSVFGITYAVTTYGVAQTTMLILVSISSAVLAISVPLWGGLSDRVDRRKLIVIGLIAEAMFTFVYFMLMGTADPVMILLGMLLVLVFGHGIVNGIQAALFTELFPVEVRSTAVSLGQQLGGALSGFGPLIASAIIVANPDGWYLVALYAGGLCLLAAVAAIFTVTKWGHQGLQDDEVAEPSTPLTTRLEGNDMATTR</sequence>
<evidence type="ECO:0000259" key="8">
    <source>
        <dbReference type="PROSITE" id="PS50850"/>
    </source>
</evidence>
<feature type="transmembrane region" description="Helical" evidence="7">
    <location>
        <begin position="398"/>
        <end position="420"/>
    </location>
</feature>
<dbReference type="EMBL" id="JBHMFI010000001">
    <property type="protein sequence ID" value="MFB9073410.1"/>
    <property type="molecule type" value="Genomic_DNA"/>
</dbReference>
<keyword evidence="3" id="KW-1003">Cell membrane</keyword>
<comment type="caution">
    <text evidence="9">The sequence shown here is derived from an EMBL/GenBank/DDBJ whole genome shotgun (WGS) entry which is preliminary data.</text>
</comment>
<feature type="transmembrane region" description="Helical" evidence="7">
    <location>
        <begin position="240"/>
        <end position="265"/>
    </location>
</feature>
<evidence type="ECO:0000256" key="2">
    <source>
        <dbReference type="ARBA" id="ARBA00022448"/>
    </source>
</evidence>
<evidence type="ECO:0000256" key="7">
    <source>
        <dbReference type="SAM" id="Phobius"/>
    </source>
</evidence>
<keyword evidence="5 7" id="KW-1133">Transmembrane helix</keyword>
<keyword evidence="6 7" id="KW-0472">Membrane</keyword>
<feature type="transmembrane region" description="Helical" evidence="7">
    <location>
        <begin position="152"/>
        <end position="174"/>
    </location>
</feature>
<protein>
    <submittedName>
        <fullName evidence="9">MFS transporter</fullName>
    </submittedName>
</protein>
<organism evidence="9 10">
    <name type="scientific">Citricoccus parietis</name>
    <dbReference type="NCBI Taxonomy" id="592307"/>
    <lineage>
        <taxon>Bacteria</taxon>
        <taxon>Bacillati</taxon>
        <taxon>Actinomycetota</taxon>
        <taxon>Actinomycetes</taxon>
        <taxon>Micrococcales</taxon>
        <taxon>Micrococcaceae</taxon>
        <taxon>Citricoccus</taxon>
    </lineage>
</organism>
<evidence type="ECO:0000313" key="10">
    <source>
        <dbReference type="Proteomes" id="UP001589575"/>
    </source>
</evidence>
<feature type="transmembrane region" description="Helical" evidence="7">
    <location>
        <begin position="87"/>
        <end position="105"/>
    </location>
</feature>
<evidence type="ECO:0000256" key="4">
    <source>
        <dbReference type="ARBA" id="ARBA00022692"/>
    </source>
</evidence>
<dbReference type="PANTHER" id="PTHR43045">
    <property type="entry name" value="SHIKIMATE TRANSPORTER"/>
    <property type="match status" value="1"/>
</dbReference>
<keyword evidence="4 7" id="KW-0812">Transmembrane</keyword>
<evidence type="ECO:0000313" key="9">
    <source>
        <dbReference type="EMBL" id="MFB9073410.1"/>
    </source>
</evidence>
<comment type="subcellular location">
    <subcellularLocation>
        <location evidence="1">Cell membrane</location>
        <topology evidence="1">Multi-pass membrane protein</topology>
    </subcellularLocation>
</comment>
<dbReference type="InterPro" id="IPR011701">
    <property type="entry name" value="MFS"/>
</dbReference>
<feature type="transmembrane region" description="Helical" evidence="7">
    <location>
        <begin position="55"/>
        <end position="75"/>
    </location>
</feature>
<evidence type="ECO:0000256" key="3">
    <source>
        <dbReference type="ARBA" id="ARBA00022475"/>
    </source>
</evidence>
<feature type="domain" description="Major facilitator superfamily (MFS) profile" evidence="8">
    <location>
        <begin position="14"/>
        <end position="424"/>
    </location>
</feature>
<keyword evidence="2" id="KW-0813">Transport</keyword>
<feature type="transmembrane region" description="Helical" evidence="7">
    <location>
        <begin position="271"/>
        <end position="294"/>
    </location>
</feature>
<dbReference type="InterPro" id="IPR005829">
    <property type="entry name" value="Sugar_transporter_CS"/>
</dbReference>
<dbReference type="PROSITE" id="PS50850">
    <property type="entry name" value="MFS"/>
    <property type="match status" value="1"/>
</dbReference>
<dbReference type="Proteomes" id="UP001589575">
    <property type="component" value="Unassembled WGS sequence"/>
</dbReference>
<feature type="transmembrane region" description="Helical" evidence="7">
    <location>
        <begin position="111"/>
        <end position="131"/>
    </location>
</feature>
<gene>
    <name evidence="9" type="ORF">ACFFX0_20290</name>
</gene>
<dbReference type="Pfam" id="PF07690">
    <property type="entry name" value="MFS_1"/>
    <property type="match status" value="1"/>
</dbReference>
<dbReference type="CDD" id="cd17369">
    <property type="entry name" value="MFS_ShiA_like"/>
    <property type="match status" value="1"/>
</dbReference>
<feature type="transmembrane region" description="Helical" evidence="7">
    <location>
        <begin position="331"/>
        <end position="356"/>
    </location>
</feature>
<evidence type="ECO:0000256" key="6">
    <source>
        <dbReference type="ARBA" id="ARBA00023136"/>
    </source>
</evidence>
<name>A0ABV5G3A4_9MICC</name>
<accession>A0ABV5G3A4</accession>
<feature type="transmembrane region" description="Helical" evidence="7">
    <location>
        <begin position="186"/>
        <end position="205"/>
    </location>
</feature>
<dbReference type="SUPFAM" id="SSF103473">
    <property type="entry name" value="MFS general substrate transporter"/>
    <property type="match status" value="1"/>
</dbReference>
<feature type="transmembrane region" description="Helical" evidence="7">
    <location>
        <begin position="306"/>
        <end position="325"/>
    </location>
</feature>
<reference evidence="9 10" key="1">
    <citation type="submission" date="2024-09" db="EMBL/GenBank/DDBJ databases">
        <authorList>
            <person name="Sun Q."/>
            <person name="Mori K."/>
        </authorList>
    </citation>
    <scope>NUCLEOTIDE SEQUENCE [LARGE SCALE GENOMIC DNA]</scope>
    <source>
        <strain evidence="9 10">CCM 7609</strain>
    </source>
</reference>
<proteinExistence type="predicted"/>
<evidence type="ECO:0000256" key="5">
    <source>
        <dbReference type="ARBA" id="ARBA00022989"/>
    </source>
</evidence>
<dbReference type="InterPro" id="IPR036259">
    <property type="entry name" value="MFS_trans_sf"/>
</dbReference>
<keyword evidence="10" id="KW-1185">Reference proteome</keyword>
<dbReference type="Gene3D" id="1.20.1250.20">
    <property type="entry name" value="MFS general substrate transporter like domains"/>
    <property type="match status" value="2"/>
</dbReference>